<evidence type="ECO:0000256" key="3">
    <source>
        <dbReference type="ARBA" id="ARBA00022475"/>
    </source>
</evidence>
<evidence type="ECO:0000256" key="1">
    <source>
        <dbReference type="ARBA" id="ARBA00004162"/>
    </source>
</evidence>
<dbReference type="Gene3D" id="3.80.10.10">
    <property type="entry name" value="Ribonuclease Inhibitor"/>
    <property type="match status" value="2"/>
</dbReference>
<evidence type="ECO:0000256" key="8">
    <source>
        <dbReference type="ARBA" id="ARBA00022989"/>
    </source>
</evidence>
<keyword evidence="3" id="KW-1003">Cell membrane</keyword>
<name>A0A224XPH9_9HEMI</name>
<keyword evidence="9" id="KW-0406">Ion transport</keyword>
<keyword evidence="11" id="KW-1015">Disulfide bond</keyword>
<dbReference type="AlphaFoldDB" id="A0A224XPH9"/>
<comment type="subcellular location">
    <subcellularLocation>
        <location evidence="1">Cell membrane</location>
        <topology evidence="1">Single-pass membrane protein</topology>
    </subcellularLocation>
</comment>
<evidence type="ECO:0000256" key="10">
    <source>
        <dbReference type="ARBA" id="ARBA00023136"/>
    </source>
</evidence>
<proteinExistence type="predicted"/>
<keyword evidence="10" id="KW-0472">Membrane</keyword>
<keyword evidence="4" id="KW-0433">Leucine-rich repeat</keyword>
<dbReference type="InterPro" id="IPR001611">
    <property type="entry name" value="Leu-rich_rpt"/>
</dbReference>
<keyword evidence="8" id="KW-1133">Transmembrane helix</keyword>
<dbReference type="SMART" id="SM00013">
    <property type="entry name" value="LRRNT"/>
    <property type="match status" value="1"/>
</dbReference>
<feature type="domain" description="LRRNT" evidence="14">
    <location>
        <begin position="229"/>
        <end position="279"/>
    </location>
</feature>
<keyword evidence="2" id="KW-0813">Transport</keyword>
<evidence type="ECO:0000256" key="12">
    <source>
        <dbReference type="ARBA" id="ARBA00023303"/>
    </source>
</evidence>
<dbReference type="GO" id="GO:0034220">
    <property type="term" value="P:monoatomic ion transmembrane transport"/>
    <property type="evidence" value="ECO:0007669"/>
    <property type="project" value="UniProtKB-KW"/>
</dbReference>
<keyword evidence="12" id="KW-0407">Ion channel</keyword>
<sequence length="469" mass="53364">MKQLLHIIILIVVIIELSSACYYIAPTRCPFFKEKECRCARAGLANGLVMCCNVTSEFLFKEGRTCGGLLTNYTQHVYIYNSSLDYFDAGLAEWNDLKTLTLINSSVKNVIGQFQGKLECINLSSNSLEHIDPKAFLNLPNLKQLDLSKNNITKLPDLLVEERNFTLDISGNLQLECHSLSYLISFRNQLNFNNRNSTSCLTSQSFHWFNSTSLVSLEQVELLQGLEKECPEGINYRCNCSTHRAELIQGKPTTFSLKVDCSGQNLTELPPKLPPNTILLDVSNNNITSLDPLISESTYSDIRALLADNNKITSITSLERSQFIDKLVTLSIRRNELKSIPIYILSNTFDRNWEGRFIKLGGNKLNCDCNTAQVLKLWLLANKGHIPDYEEVLCEKDLEKVINLDQNKVCIYPKDWTDYINYIIAAEVILLLLLISKVSYDYWVFKTSGYLPWPASKMPKLPCDWVFET</sequence>
<evidence type="ECO:0000256" key="6">
    <source>
        <dbReference type="ARBA" id="ARBA00022729"/>
    </source>
</evidence>
<evidence type="ECO:0000256" key="5">
    <source>
        <dbReference type="ARBA" id="ARBA00022692"/>
    </source>
</evidence>
<dbReference type="SUPFAM" id="SSF52058">
    <property type="entry name" value="L domain-like"/>
    <property type="match status" value="1"/>
</dbReference>
<dbReference type="PANTHER" id="PTHR46473">
    <property type="entry name" value="GH08155P"/>
    <property type="match status" value="1"/>
</dbReference>
<evidence type="ECO:0000256" key="4">
    <source>
        <dbReference type="ARBA" id="ARBA00022614"/>
    </source>
</evidence>
<dbReference type="PROSITE" id="PS51450">
    <property type="entry name" value="LRR"/>
    <property type="match status" value="2"/>
</dbReference>
<keyword evidence="7" id="KW-0677">Repeat</keyword>
<evidence type="ECO:0000313" key="15">
    <source>
        <dbReference type="EMBL" id="JAW09931.1"/>
    </source>
</evidence>
<evidence type="ECO:0000256" key="2">
    <source>
        <dbReference type="ARBA" id="ARBA00022448"/>
    </source>
</evidence>
<evidence type="ECO:0000256" key="11">
    <source>
        <dbReference type="ARBA" id="ARBA00023157"/>
    </source>
</evidence>
<protein>
    <submittedName>
        <fullName evidence="15">Protein phosphatase 1</fullName>
    </submittedName>
</protein>
<organism evidence="15">
    <name type="scientific">Panstrongylus lignarius</name>
    <dbReference type="NCBI Taxonomy" id="156445"/>
    <lineage>
        <taxon>Eukaryota</taxon>
        <taxon>Metazoa</taxon>
        <taxon>Ecdysozoa</taxon>
        <taxon>Arthropoda</taxon>
        <taxon>Hexapoda</taxon>
        <taxon>Insecta</taxon>
        <taxon>Pterygota</taxon>
        <taxon>Neoptera</taxon>
        <taxon>Paraneoptera</taxon>
        <taxon>Hemiptera</taxon>
        <taxon>Heteroptera</taxon>
        <taxon>Panheteroptera</taxon>
        <taxon>Cimicomorpha</taxon>
        <taxon>Reduviidae</taxon>
        <taxon>Triatominae</taxon>
        <taxon>Panstrongylus</taxon>
    </lineage>
</organism>
<keyword evidence="6 13" id="KW-0732">Signal</keyword>
<reference evidence="15" key="1">
    <citation type="journal article" date="2018" name="PLoS Negl. Trop. Dis.">
        <title>An insight into the salivary gland and fat body transcriptome of Panstrongylus lignarius (Hemiptera: Heteroptera), the main vector of Chagas disease in Peru.</title>
        <authorList>
            <person name="Nevoa J.C."/>
            <person name="Mendes M.T."/>
            <person name="da Silva M.V."/>
            <person name="Soares S.C."/>
            <person name="Oliveira C.J.F."/>
            <person name="Ribeiro J.M.C."/>
        </authorList>
    </citation>
    <scope>NUCLEOTIDE SEQUENCE</scope>
</reference>
<evidence type="ECO:0000259" key="14">
    <source>
        <dbReference type="SMART" id="SM00013"/>
    </source>
</evidence>
<dbReference type="EMBL" id="GFTR01006495">
    <property type="protein sequence ID" value="JAW09931.1"/>
    <property type="molecule type" value="Transcribed_RNA"/>
</dbReference>
<feature type="signal peptide" evidence="13">
    <location>
        <begin position="1"/>
        <end position="20"/>
    </location>
</feature>
<accession>A0A224XPH9</accession>
<dbReference type="SMART" id="SM00369">
    <property type="entry name" value="LRR_TYP"/>
    <property type="match status" value="3"/>
</dbReference>
<feature type="chain" id="PRO_5012736633" evidence="13">
    <location>
        <begin position="21"/>
        <end position="469"/>
    </location>
</feature>
<dbReference type="PANTHER" id="PTHR46473:SF10">
    <property type="entry name" value="LD45603P-RELATED"/>
    <property type="match status" value="1"/>
</dbReference>
<evidence type="ECO:0000256" key="7">
    <source>
        <dbReference type="ARBA" id="ARBA00022737"/>
    </source>
</evidence>
<keyword evidence="5" id="KW-0812">Transmembrane</keyword>
<dbReference type="GO" id="GO:0005886">
    <property type="term" value="C:plasma membrane"/>
    <property type="evidence" value="ECO:0007669"/>
    <property type="project" value="UniProtKB-SubCell"/>
</dbReference>
<dbReference type="InterPro" id="IPR000372">
    <property type="entry name" value="LRRNT"/>
</dbReference>
<evidence type="ECO:0000256" key="9">
    <source>
        <dbReference type="ARBA" id="ARBA00023065"/>
    </source>
</evidence>
<dbReference type="InterPro" id="IPR051432">
    <property type="entry name" value="KCNMA1_auxiliary"/>
</dbReference>
<dbReference type="Pfam" id="PF13855">
    <property type="entry name" value="LRR_8"/>
    <property type="match status" value="1"/>
</dbReference>
<dbReference type="InterPro" id="IPR032675">
    <property type="entry name" value="LRR_dom_sf"/>
</dbReference>
<dbReference type="InterPro" id="IPR003591">
    <property type="entry name" value="Leu-rich_rpt_typical-subtyp"/>
</dbReference>
<evidence type="ECO:0000256" key="13">
    <source>
        <dbReference type="SAM" id="SignalP"/>
    </source>
</evidence>